<feature type="active site" evidence="3">
    <location>
        <position position="167"/>
    </location>
</feature>
<dbReference type="EMBL" id="VOBQ01000008">
    <property type="protein sequence ID" value="TWO71400.1"/>
    <property type="molecule type" value="Genomic_DNA"/>
</dbReference>
<dbReference type="PROSITE" id="PS01174">
    <property type="entry name" value="LIPASE_GDXG_SER"/>
    <property type="match status" value="1"/>
</dbReference>
<evidence type="ECO:0000259" key="5">
    <source>
        <dbReference type="Pfam" id="PF07859"/>
    </source>
</evidence>
<reference evidence="6 7" key="1">
    <citation type="submission" date="2019-07" db="EMBL/GenBank/DDBJ databases">
        <title>Caenimonas sedimenti sp. nov., isolated from activated sludge.</title>
        <authorList>
            <person name="Xu J."/>
        </authorList>
    </citation>
    <scope>NUCLEOTIDE SEQUENCE [LARGE SCALE GENOMIC DNA]</scope>
    <source>
        <strain evidence="6 7">HX-9-20</strain>
    </source>
</reference>
<dbReference type="GO" id="GO:0004806">
    <property type="term" value="F:triacylglycerol lipase activity"/>
    <property type="evidence" value="ECO:0007669"/>
    <property type="project" value="TreeGrafter"/>
</dbReference>
<dbReference type="SUPFAM" id="SSF53474">
    <property type="entry name" value="alpha/beta-Hydrolases"/>
    <property type="match status" value="1"/>
</dbReference>
<organism evidence="6 7">
    <name type="scientific">Caenimonas sedimenti</name>
    <dbReference type="NCBI Taxonomy" id="2596921"/>
    <lineage>
        <taxon>Bacteria</taxon>
        <taxon>Pseudomonadati</taxon>
        <taxon>Pseudomonadota</taxon>
        <taxon>Betaproteobacteria</taxon>
        <taxon>Burkholderiales</taxon>
        <taxon>Comamonadaceae</taxon>
        <taxon>Caenimonas</taxon>
    </lineage>
</organism>
<evidence type="ECO:0000313" key="6">
    <source>
        <dbReference type="EMBL" id="TWO71400.1"/>
    </source>
</evidence>
<dbReference type="AlphaFoldDB" id="A0A562ZS29"/>
<evidence type="ECO:0000256" key="2">
    <source>
        <dbReference type="ARBA" id="ARBA00022801"/>
    </source>
</evidence>
<name>A0A562ZS29_9BURK</name>
<dbReference type="InterPro" id="IPR013094">
    <property type="entry name" value="AB_hydrolase_3"/>
</dbReference>
<dbReference type="OrthoDB" id="9794445at2"/>
<feature type="compositionally biased region" description="Low complexity" evidence="4">
    <location>
        <begin position="1"/>
        <end position="14"/>
    </location>
</feature>
<dbReference type="InterPro" id="IPR029058">
    <property type="entry name" value="AB_hydrolase_fold"/>
</dbReference>
<dbReference type="InterPro" id="IPR050300">
    <property type="entry name" value="GDXG_lipolytic_enzyme"/>
</dbReference>
<protein>
    <submittedName>
        <fullName evidence="6">Alpha/beta hydrolase</fullName>
    </submittedName>
</protein>
<evidence type="ECO:0000256" key="1">
    <source>
        <dbReference type="ARBA" id="ARBA00010515"/>
    </source>
</evidence>
<accession>A0A562ZS29</accession>
<comment type="similarity">
    <text evidence="1">Belongs to the 'GDXG' lipolytic enzyme family.</text>
</comment>
<dbReference type="InterPro" id="IPR033140">
    <property type="entry name" value="Lipase_GDXG_put_SER_AS"/>
</dbReference>
<keyword evidence="7" id="KW-1185">Reference proteome</keyword>
<comment type="caution">
    <text evidence="6">The sequence shown here is derived from an EMBL/GenBank/DDBJ whole genome shotgun (WGS) entry which is preliminary data.</text>
</comment>
<evidence type="ECO:0000313" key="7">
    <source>
        <dbReference type="Proteomes" id="UP000318199"/>
    </source>
</evidence>
<gene>
    <name evidence="6" type="ORF">FN976_10785</name>
</gene>
<dbReference type="PANTHER" id="PTHR48081:SF30">
    <property type="entry name" value="ACETYL-HYDROLASE LIPR-RELATED"/>
    <property type="match status" value="1"/>
</dbReference>
<sequence>MSRRSSTTGAASAGWPDPASGSAVSERTIAKLLERLRRLPPQTSLTLGQLRAQYERAHVAFPLEGEVTLQVLDTGPVRGEWLLPAGASDAVVLYLHGGGYVIGSPRSHRHLAADIALAAGTRAFTLDYRLAPEHPFPAALDDAVVAYRWLIASQRVKPGRIVLAGDSAGGGLVLTTLVALREAGLPLPAAGVCISPWTDLSCSLPACDPQRPSHDPLIDHAVLRAMAHATMGRRSLRDPRVSPLFADLRGLPPLLVQVAGGEALVDDARQLALAASEAGVHTTLEVWPRMIHVWHWYARMLDEGQQAIERVAQFMHGALRQRAEADPA</sequence>
<dbReference type="PROSITE" id="PS01173">
    <property type="entry name" value="LIPASE_GDXG_HIS"/>
    <property type="match status" value="1"/>
</dbReference>
<keyword evidence="2 6" id="KW-0378">Hydrolase</keyword>
<proteinExistence type="inferred from homology"/>
<dbReference type="Pfam" id="PF07859">
    <property type="entry name" value="Abhydrolase_3"/>
    <property type="match status" value="1"/>
</dbReference>
<feature type="region of interest" description="Disordered" evidence="4">
    <location>
        <begin position="1"/>
        <end position="22"/>
    </location>
</feature>
<evidence type="ECO:0000256" key="4">
    <source>
        <dbReference type="SAM" id="MobiDB-lite"/>
    </source>
</evidence>
<dbReference type="Gene3D" id="3.40.50.1820">
    <property type="entry name" value="alpha/beta hydrolase"/>
    <property type="match status" value="1"/>
</dbReference>
<feature type="domain" description="Alpha/beta hydrolase fold-3" evidence="5">
    <location>
        <begin position="92"/>
        <end position="295"/>
    </location>
</feature>
<dbReference type="InterPro" id="IPR002168">
    <property type="entry name" value="Lipase_GDXG_HIS_AS"/>
</dbReference>
<dbReference type="Proteomes" id="UP000318199">
    <property type="component" value="Unassembled WGS sequence"/>
</dbReference>
<evidence type="ECO:0000256" key="3">
    <source>
        <dbReference type="PROSITE-ProRule" id="PRU10038"/>
    </source>
</evidence>
<dbReference type="PANTHER" id="PTHR48081">
    <property type="entry name" value="AB HYDROLASE SUPERFAMILY PROTEIN C4A8.06C"/>
    <property type="match status" value="1"/>
</dbReference>